<evidence type="ECO:0000256" key="2">
    <source>
        <dbReference type="ARBA" id="ARBA00022475"/>
    </source>
</evidence>
<keyword evidence="7" id="KW-0732">Signal</keyword>
<protein>
    <submittedName>
        <fullName evidence="8">OadG family protein</fullName>
    </submittedName>
</protein>
<dbReference type="NCBIfam" id="TIGR01195">
    <property type="entry name" value="oadG_fam"/>
    <property type="match status" value="1"/>
</dbReference>
<keyword evidence="3 6" id="KW-0812">Transmembrane</keyword>
<evidence type="ECO:0000313" key="9">
    <source>
        <dbReference type="Proteomes" id="UP000604730"/>
    </source>
</evidence>
<dbReference type="InterPro" id="IPR005899">
    <property type="entry name" value="Na_pump_deCOase"/>
</dbReference>
<accession>A0ABS1IZH4</accession>
<keyword evidence="5 6" id="KW-0472">Membrane</keyword>
<sequence length="253" mass="27487">MQKRLILLVLSVFSCFMLLSGCAGSSKTDSDTLSYNKETVMQAGSFFAEQWASGELENTISSAQLGNKAKKSIISMIDNLNSVKEEVGAFKSVDESSANIVEGKDYVKYEEMIDFEGGKVKFTATFDEDSMDSGYIPTSLAAEQQITVAEKMEKAALNTVFGMAFIFLVLIFISFVIKALSLVPKFLAKKEHTDAEPDTQIVAEPTVQSEELSQAELTAVITAAIMAYTADNSSVSADGLVVRSVKRKGNSTW</sequence>
<reference evidence="8 9" key="1">
    <citation type="submission" date="2021-01" db="EMBL/GenBank/DDBJ databases">
        <title>Isolation and description of Catonella massiliensis sp. nov., a novel Catonella species, isolated from a stable periodontitis subject.</title>
        <authorList>
            <person name="Antezack A."/>
            <person name="Boxberger M."/>
            <person name="La Scola B."/>
            <person name="Monnet-Corti V."/>
        </authorList>
    </citation>
    <scope>NUCLEOTIDE SEQUENCE [LARGE SCALE GENOMIC DNA]</scope>
    <source>
        <strain evidence="8 9">Marseille-Q4567</strain>
    </source>
</reference>
<evidence type="ECO:0000313" key="8">
    <source>
        <dbReference type="EMBL" id="MBK5897292.1"/>
    </source>
</evidence>
<proteinExistence type="predicted"/>
<dbReference type="Proteomes" id="UP000604730">
    <property type="component" value="Unassembled WGS sequence"/>
</dbReference>
<dbReference type="Pfam" id="PF04277">
    <property type="entry name" value="OAD_gamma"/>
    <property type="match status" value="1"/>
</dbReference>
<evidence type="ECO:0000256" key="5">
    <source>
        <dbReference type="ARBA" id="ARBA00023136"/>
    </source>
</evidence>
<gene>
    <name evidence="8" type="ORF">JJN12_05745</name>
</gene>
<dbReference type="PROSITE" id="PS51257">
    <property type="entry name" value="PROKAR_LIPOPROTEIN"/>
    <property type="match status" value="1"/>
</dbReference>
<evidence type="ECO:0000256" key="4">
    <source>
        <dbReference type="ARBA" id="ARBA00022989"/>
    </source>
</evidence>
<dbReference type="EMBL" id="JAEPRJ010000001">
    <property type="protein sequence ID" value="MBK5897292.1"/>
    <property type="molecule type" value="Genomic_DNA"/>
</dbReference>
<keyword evidence="2" id="KW-1003">Cell membrane</keyword>
<dbReference type="RefSeq" id="WP_208428786.1">
    <property type="nucleotide sequence ID" value="NZ_JAEPRJ010000001.1"/>
</dbReference>
<evidence type="ECO:0000256" key="1">
    <source>
        <dbReference type="ARBA" id="ARBA00004236"/>
    </source>
</evidence>
<feature type="chain" id="PRO_5047210965" evidence="7">
    <location>
        <begin position="26"/>
        <end position="253"/>
    </location>
</feature>
<name>A0ABS1IZH4_9FIRM</name>
<organism evidence="8 9">
    <name type="scientific">Catonella massiliensis</name>
    <dbReference type="NCBI Taxonomy" id="2799636"/>
    <lineage>
        <taxon>Bacteria</taxon>
        <taxon>Bacillati</taxon>
        <taxon>Bacillota</taxon>
        <taxon>Clostridia</taxon>
        <taxon>Lachnospirales</taxon>
        <taxon>Lachnospiraceae</taxon>
        <taxon>Catonella</taxon>
    </lineage>
</organism>
<keyword evidence="4 6" id="KW-1133">Transmembrane helix</keyword>
<evidence type="ECO:0000256" key="6">
    <source>
        <dbReference type="SAM" id="Phobius"/>
    </source>
</evidence>
<keyword evidence="9" id="KW-1185">Reference proteome</keyword>
<comment type="caution">
    <text evidence="8">The sequence shown here is derived from an EMBL/GenBank/DDBJ whole genome shotgun (WGS) entry which is preliminary data.</text>
</comment>
<dbReference type="Gene3D" id="3.10.450.590">
    <property type="match status" value="1"/>
</dbReference>
<feature type="signal peptide" evidence="7">
    <location>
        <begin position="1"/>
        <end position="25"/>
    </location>
</feature>
<comment type="subcellular location">
    <subcellularLocation>
        <location evidence="1">Cell membrane</location>
    </subcellularLocation>
</comment>
<evidence type="ECO:0000256" key="3">
    <source>
        <dbReference type="ARBA" id="ARBA00022692"/>
    </source>
</evidence>
<feature type="transmembrane region" description="Helical" evidence="6">
    <location>
        <begin position="160"/>
        <end position="180"/>
    </location>
</feature>
<evidence type="ECO:0000256" key="7">
    <source>
        <dbReference type="SAM" id="SignalP"/>
    </source>
</evidence>